<feature type="chain" id="PRO_5040794957" evidence="2">
    <location>
        <begin position="18"/>
        <end position="101"/>
    </location>
</feature>
<organism evidence="3 4">
    <name type="scientific">Penicillium alfredii</name>
    <dbReference type="NCBI Taxonomy" id="1506179"/>
    <lineage>
        <taxon>Eukaryota</taxon>
        <taxon>Fungi</taxon>
        <taxon>Dikarya</taxon>
        <taxon>Ascomycota</taxon>
        <taxon>Pezizomycotina</taxon>
        <taxon>Eurotiomycetes</taxon>
        <taxon>Eurotiomycetidae</taxon>
        <taxon>Eurotiales</taxon>
        <taxon>Aspergillaceae</taxon>
        <taxon>Penicillium</taxon>
    </lineage>
</organism>
<feature type="region of interest" description="Disordered" evidence="1">
    <location>
        <begin position="77"/>
        <end position="101"/>
    </location>
</feature>
<dbReference type="GeneID" id="81394033"/>
<reference evidence="3" key="1">
    <citation type="submission" date="2022-11" db="EMBL/GenBank/DDBJ databases">
        <authorList>
            <person name="Petersen C."/>
        </authorList>
    </citation>
    <scope>NUCLEOTIDE SEQUENCE</scope>
    <source>
        <strain evidence="3">IBT 34128</strain>
    </source>
</reference>
<feature type="signal peptide" evidence="2">
    <location>
        <begin position="1"/>
        <end position="17"/>
    </location>
</feature>
<dbReference type="EMBL" id="JAPMSZ010000005">
    <property type="protein sequence ID" value="KAJ5102061.1"/>
    <property type="molecule type" value="Genomic_DNA"/>
</dbReference>
<sequence>MRGLTLFLALIPSLAVADWTITWYSDEGCKNGIGHIAQKDGTKDGGSFDSGVGSFIAEWDDGADIFVVSADGGQAGGLPSHDMSGKCKKKGDISGWGFEPK</sequence>
<dbReference type="AlphaFoldDB" id="A0A9W9KDQ4"/>
<proteinExistence type="predicted"/>
<dbReference type="RefSeq" id="XP_056512892.1">
    <property type="nucleotide sequence ID" value="XM_056654865.1"/>
</dbReference>
<comment type="caution">
    <text evidence="3">The sequence shown here is derived from an EMBL/GenBank/DDBJ whole genome shotgun (WGS) entry which is preliminary data.</text>
</comment>
<evidence type="ECO:0000256" key="2">
    <source>
        <dbReference type="SAM" id="SignalP"/>
    </source>
</evidence>
<evidence type="ECO:0000313" key="4">
    <source>
        <dbReference type="Proteomes" id="UP001141434"/>
    </source>
</evidence>
<gene>
    <name evidence="3" type="ORF">NUU61_004283</name>
</gene>
<keyword evidence="2" id="KW-0732">Signal</keyword>
<dbReference type="Proteomes" id="UP001141434">
    <property type="component" value="Unassembled WGS sequence"/>
</dbReference>
<name>A0A9W9KDQ4_9EURO</name>
<evidence type="ECO:0000313" key="3">
    <source>
        <dbReference type="EMBL" id="KAJ5102061.1"/>
    </source>
</evidence>
<accession>A0A9W9KDQ4</accession>
<reference evidence="3" key="2">
    <citation type="journal article" date="2023" name="IMA Fungus">
        <title>Comparative genomic study of the Penicillium genus elucidates a diverse pangenome and 15 lateral gene transfer events.</title>
        <authorList>
            <person name="Petersen C."/>
            <person name="Sorensen T."/>
            <person name="Nielsen M.R."/>
            <person name="Sondergaard T.E."/>
            <person name="Sorensen J.L."/>
            <person name="Fitzpatrick D.A."/>
            <person name="Frisvad J.C."/>
            <person name="Nielsen K.L."/>
        </authorList>
    </citation>
    <scope>NUCLEOTIDE SEQUENCE</scope>
    <source>
        <strain evidence="3">IBT 34128</strain>
    </source>
</reference>
<keyword evidence="4" id="KW-1185">Reference proteome</keyword>
<protein>
    <submittedName>
        <fullName evidence="3">Uncharacterized protein</fullName>
    </submittedName>
</protein>
<evidence type="ECO:0000256" key="1">
    <source>
        <dbReference type="SAM" id="MobiDB-lite"/>
    </source>
</evidence>